<dbReference type="SUPFAM" id="SSF51110">
    <property type="entry name" value="alpha-D-mannose-specific plant lectins"/>
    <property type="match status" value="1"/>
</dbReference>
<dbReference type="PROSITE" id="PS50011">
    <property type="entry name" value="PROTEIN_KINASE_DOM"/>
    <property type="match status" value="1"/>
</dbReference>
<evidence type="ECO:0000256" key="5">
    <source>
        <dbReference type="ARBA" id="ARBA00048679"/>
    </source>
</evidence>
<dbReference type="FunFam" id="3.30.200.20:FF:001238">
    <property type="entry name" value="Os08g0179000 protein"/>
    <property type="match status" value="1"/>
</dbReference>
<dbReference type="EC" id="2.7.11.1" evidence="2"/>
<dbReference type="SMART" id="SM00108">
    <property type="entry name" value="B_lectin"/>
    <property type="match status" value="1"/>
</dbReference>
<dbReference type="Gene3D" id="1.10.510.10">
    <property type="entry name" value="Transferase(Phosphotransferase) domain 1"/>
    <property type="match status" value="1"/>
</dbReference>
<dbReference type="ExpressionAtlas" id="R7W6D7">
    <property type="expression patterns" value="baseline"/>
</dbReference>
<dbReference type="InterPro" id="IPR001245">
    <property type="entry name" value="Ser-Thr/Tyr_kinase_cat_dom"/>
</dbReference>
<dbReference type="PROSITE" id="PS50948">
    <property type="entry name" value="PAN"/>
    <property type="match status" value="1"/>
</dbReference>
<comment type="catalytic activity">
    <reaction evidence="5">
        <text>L-seryl-[protein] + ATP = O-phospho-L-seryl-[protein] + ADP + H(+)</text>
        <dbReference type="Rhea" id="RHEA:17989"/>
        <dbReference type="Rhea" id="RHEA-COMP:9863"/>
        <dbReference type="Rhea" id="RHEA-COMP:11604"/>
        <dbReference type="ChEBI" id="CHEBI:15378"/>
        <dbReference type="ChEBI" id="CHEBI:29999"/>
        <dbReference type="ChEBI" id="CHEBI:30616"/>
        <dbReference type="ChEBI" id="CHEBI:83421"/>
        <dbReference type="ChEBI" id="CHEBI:456216"/>
        <dbReference type="EC" id="2.7.11.1"/>
    </reaction>
</comment>
<dbReference type="PROSITE" id="PS50927">
    <property type="entry name" value="BULB_LECTIN"/>
    <property type="match status" value="1"/>
</dbReference>
<dbReference type="InterPro" id="IPR003609">
    <property type="entry name" value="Pan_app"/>
</dbReference>
<dbReference type="Pfam" id="PF07714">
    <property type="entry name" value="PK_Tyr_Ser-Thr"/>
    <property type="match status" value="2"/>
</dbReference>
<sequence>MGMPSSIPIFFLRLFLSSFCKPDDTLTHTKPLFSGDKLVSKGGDFALGFFSPPSSNTGTYIGIWYNNIPEHPVVWVANRDNPIVTTSPSTKLAITNEGCDMALFNSEGHTIWTTSSNITTGARDAAVRAYAVLLSSGNLVLRYPNGTCIRESFDHPTDTLLPSMKFLMSSKTWAVGRLVAWKGPDDPSSGDFSFSSDPSSPTLQFFIWHGVRPYCRTLVLNDATVASGAVSYLSNASSFVYQSSLHQGDEFYHVYTVMEGSPPYHHSHRLQRLWLVWPIRLLRLPWCLDEFEPEPEPGGLDFRRGCKRKQPLSCGKQSHFVTMPGMKVPDKFVHVLNRSFDDCAAECTRNCSCTAYAYANLSNDGAMADPSRCLIWTGELVDMGKPINYGENLYLRLAHSPGKRRKEEIQRRRVLGYFSSSNEFGEENIEFPFVSFDKIGAATDNFCDSKQIGRGGFGKFYKGMLEGGKEVAIKRLSEGSRQGVEEFKNELVLFAKLQHRNLVRLLGCCIHGDESGYTSPEYVMDGVFSVKSDIYSFGVLLLEIAWSLWKDGKAIELVDPCLIESCPLHEVVYGNCPSFACKQMATLFTRVAMCFCMVHGNCRSVHIRPYMATAVEQPWQPKFSDMATAVKRTWTRVWTMATAGRAVTVTRACRATRSRPCMHLVMLYLEGGARLPDFQLASLVTDGHEDERSGGMYIFSYNNDHSIWKTSGQLLEKRKTNHRELWWTCVTMLLVQGPKSSSCNLQQLE</sequence>
<dbReference type="InterPro" id="IPR000719">
    <property type="entry name" value="Prot_kinase_dom"/>
</dbReference>
<dbReference type="CDD" id="cd00028">
    <property type="entry name" value="B_lectin"/>
    <property type="match status" value="1"/>
</dbReference>
<dbReference type="EnsemblPlants" id="EMT03341">
    <property type="protein sequence ID" value="EMT03341"/>
    <property type="gene ID" value="F775_20693"/>
</dbReference>
<evidence type="ECO:0000256" key="2">
    <source>
        <dbReference type="ARBA" id="ARBA00012513"/>
    </source>
</evidence>
<dbReference type="InterPro" id="IPR036426">
    <property type="entry name" value="Bulb-type_lectin_dom_sf"/>
</dbReference>
<comment type="subcellular location">
    <subcellularLocation>
        <location evidence="1">Membrane</location>
        <topology evidence="1">Single-pass type I membrane protein</topology>
    </subcellularLocation>
</comment>
<dbReference type="InterPro" id="IPR011009">
    <property type="entry name" value="Kinase-like_dom_sf"/>
</dbReference>
<dbReference type="PANTHER" id="PTHR32444:SF142">
    <property type="entry name" value="RECEPTOR-LIKE SERINE_THREONINE-PROTEIN KINASE"/>
    <property type="match status" value="1"/>
</dbReference>
<dbReference type="PANTHER" id="PTHR32444">
    <property type="entry name" value="BULB-TYPE LECTIN DOMAIN-CONTAINING PROTEIN"/>
    <property type="match status" value="1"/>
</dbReference>
<dbReference type="Pfam" id="PF08276">
    <property type="entry name" value="PAN_2"/>
    <property type="match status" value="1"/>
</dbReference>
<accession>R7W6D7</accession>
<keyword evidence="3" id="KW-0675">Receptor</keyword>
<dbReference type="SMART" id="SM00473">
    <property type="entry name" value="PAN_AP"/>
    <property type="match status" value="1"/>
</dbReference>
<dbReference type="Gene3D" id="3.30.200.20">
    <property type="entry name" value="Phosphorylase Kinase, domain 1"/>
    <property type="match status" value="1"/>
</dbReference>
<evidence type="ECO:0000256" key="4">
    <source>
        <dbReference type="ARBA" id="ARBA00047899"/>
    </source>
</evidence>
<reference evidence="6" key="1">
    <citation type="submission" date="2015-06" db="UniProtKB">
        <authorList>
            <consortium name="EnsemblPlants"/>
        </authorList>
    </citation>
    <scope>IDENTIFICATION</scope>
</reference>
<dbReference type="GO" id="GO:0051707">
    <property type="term" value="P:response to other organism"/>
    <property type="evidence" value="ECO:0007669"/>
    <property type="project" value="UniProtKB-ARBA"/>
</dbReference>
<proteinExistence type="predicted"/>
<dbReference type="AlphaFoldDB" id="R7W6D7"/>
<evidence type="ECO:0000256" key="1">
    <source>
        <dbReference type="ARBA" id="ARBA00004479"/>
    </source>
</evidence>
<dbReference type="GO" id="GO:0004674">
    <property type="term" value="F:protein serine/threonine kinase activity"/>
    <property type="evidence" value="ECO:0007669"/>
    <property type="project" value="UniProtKB-KW"/>
</dbReference>
<organism evidence="6">
    <name type="scientific">Aegilops tauschii</name>
    <name type="common">Tausch's goatgrass</name>
    <name type="synonym">Aegilops squarrosa</name>
    <dbReference type="NCBI Taxonomy" id="37682"/>
    <lineage>
        <taxon>Eukaryota</taxon>
        <taxon>Viridiplantae</taxon>
        <taxon>Streptophyta</taxon>
        <taxon>Embryophyta</taxon>
        <taxon>Tracheophyta</taxon>
        <taxon>Spermatophyta</taxon>
        <taxon>Magnoliopsida</taxon>
        <taxon>Liliopsida</taxon>
        <taxon>Poales</taxon>
        <taxon>Poaceae</taxon>
        <taxon>BOP clade</taxon>
        <taxon>Pooideae</taxon>
        <taxon>Triticodae</taxon>
        <taxon>Triticeae</taxon>
        <taxon>Triticinae</taxon>
        <taxon>Aegilops</taxon>
    </lineage>
</organism>
<dbReference type="CDD" id="cd01098">
    <property type="entry name" value="PAN_AP_plant"/>
    <property type="match status" value="1"/>
</dbReference>
<dbReference type="GO" id="GO:0005524">
    <property type="term" value="F:ATP binding"/>
    <property type="evidence" value="ECO:0007669"/>
    <property type="project" value="UniProtKB-KW"/>
</dbReference>
<protein>
    <recommendedName>
        <fullName evidence="2">non-specific serine/threonine protein kinase</fullName>
        <ecNumber evidence="2">2.7.11.1</ecNumber>
    </recommendedName>
</protein>
<dbReference type="Gene3D" id="2.90.10.10">
    <property type="entry name" value="Bulb-type lectin domain"/>
    <property type="match status" value="1"/>
</dbReference>
<dbReference type="Pfam" id="PF01453">
    <property type="entry name" value="B_lectin"/>
    <property type="match status" value="1"/>
</dbReference>
<dbReference type="SUPFAM" id="SSF56112">
    <property type="entry name" value="Protein kinase-like (PK-like)"/>
    <property type="match status" value="1"/>
</dbReference>
<dbReference type="GO" id="GO:0016020">
    <property type="term" value="C:membrane"/>
    <property type="evidence" value="ECO:0007669"/>
    <property type="project" value="UniProtKB-SubCell"/>
</dbReference>
<dbReference type="InterPro" id="IPR001480">
    <property type="entry name" value="Bulb-type_lectin_dom"/>
</dbReference>
<comment type="catalytic activity">
    <reaction evidence="4">
        <text>L-threonyl-[protein] + ATP = O-phospho-L-threonyl-[protein] + ADP + H(+)</text>
        <dbReference type="Rhea" id="RHEA:46608"/>
        <dbReference type="Rhea" id="RHEA-COMP:11060"/>
        <dbReference type="Rhea" id="RHEA-COMP:11605"/>
        <dbReference type="ChEBI" id="CHEBI:15378"/>
        <dbReference type="ChEBI" id="CHEBI:30013"/>
        <dbReference type="ChEBI" id="CHEBI:30616"/>
        <dbReference type="ChEBI" id="CHEBI:61977"/>
        <dbReference type="ChEBI" id="CHEBI:456216"/>
        <dbReference type="EC" id="2.7.11.1"/>
    </reaction>
</comment>
<evidence type="ECO:0000256" key="3">
    <source>
        <dbReference type="ARBA" id="ARBA00023170"/>
    </source>
</evidence>
<evidence type="ECO:0000313" key="6">
    <source>
        <dbReference type="EnsemblPlants" id="EMT03341"/>
    </source>
</evidence>
<name>R7W6D7_AEGTA</name>